<accession>A0AAV6XJG4</accession>
<keyword evidence="4" id="KW-0732">Signal</keyword>
<feature type="domain" description="Expansin-like EG45" evidence="8">
    <location>
        <begin position="90"/>
        <end position="200"/>
    </location>
</feature>
<dbReference type="SUPFAM" id="SSF50685">
    <property type="entry name" value="Barwin-like endoglucanases"/>
    <property type="match status" value="1"/>
</dbReference>
<evidence type="ECO:0000256" key="3">
    <source>
        <dbReference type="ARBA" id="ARBA00022525"/>
    </source>
</evidence>
<evidence type="ECO:0000256" key="4">
    <source>
        <dbReference type="ARBA" id="ARBA00022729"/>
    </source>
</evidence>
<dbReference type="InterPro" id="IPR036749">
    <property type="entry name" value="Expansin_CBD_sf"/>
</dbReference>
<feature type="domain" description="Expansin-like CBD" evidence="9">
    <location>
        <begin position="210"/>
        <end position="289"/>
    </location>
</feature>
<dbReference type="GO" id="GO:0009653">
    <property type="term" value="P:anatomical structure morphogenesis"/>
    <property type="evidence" value="ECO:0007669"/>
    <property type="project" value="UniProtKB-ARBA"/>
</dbReference>
<dbReference type="InterPro" id="IPR007112">
    <property type="entry name" value="Expansin/allergen_DPBB_dom"/>
</dbReference>
<dbReference type="InterPro" id="IPR002963">
    <property type="entry name" value="Expansin"/>
</dbReference>
<dbReference type="InterPro" id="IPR007117">
    <property type="entry name" value="Expansin_CBD"/>
</dbReference>
<dbReference type="InterPro" id="IPR009009">
    <property type="entry name" value="RlpA-like_DPBB"/>
</dbReference>
<dbReference type="InterPro" id="IPR007118">
    <property type="entry name" value="Expan_Lol_pI"/>
</dbReference>
<comment type="similarity">
    <text evidence="1 7">Belongs to the expansin family. Expansin A subfamily.</text>
</comment>
<dbReference type="SMART" id="SM00837">
    <property type="entry name" value="DPBB_1"/>
    <property type="match status" value="1"/>
</dbReference>
<keyword evidence="6 7" id="KW-0961">Cell wall biogenesis/degradation</keyword>
<evidence type="ECO:0000259" key="9">
    <source>
        <dbReference type="PROSITE" id="PS50843"/>
    </source>
</evidence>
<gene>
    <name evidence="10" type="ORF">BUALT_Bualt07G0071100</name>
</gene>
<evidence type="ECO:0000313" key="11">
    <source>
        <dbReference type="Proteomes" id="UP000826271"/>
    </source>
</evidence>
<evidence type="ECO:0000256" key="7">
    <source>
        <dbReference type="RuleBase" id="RU365023"/>
    </source>
</evidence>
<dbReference type="AlphaFoldDB" id="A0AAV6XJG4"/>
<dbReference type="SUPFAM" id="SSF53756">
    <property type="entry name" value="UDP-Glycosyltransferase/glycogen phosphorylase"/>
    <property type="match status" value="1"/>
</dbReference>
<evidence type="ECO:0000256" key="5">
    <source>
        <dbReference type="ARBA" id="ARBA00023136"/>
    </source>
</evidence>
<organism evidence="10 11">
    <name type="scientific">Buddleja alternifolia</name>
    <dbReference type="NCBI Taxonomy" id="168488"/>
    <lineage>
        <taxon>Eukaryota</taxon>
        <taxon>Viridiplantae</taxon>
        <taxon>Streptophyta</taxon>
        <taxon>Embryophyta</taxon>
        <taxon>Tracheophyta</taxon>
        <taxon>Spermatophyta</taxon>
        <taxon>Magnoliopsida</taxon>
        <taxon>eudicotyledons</taxon>
        <taxon>Gunneridae</taxon>
        <taxon>Pentapetalae</taxon>
        <taxon>asterids</taxon>
        <taxon>lamiids</taxon>
        <taxon>Lamiales</taxon>
        <taxon>Scrophulariaceae</taxon>
        <taxon>Buddlejeae</taxon>
        <taxon>Buddleja</taxon>
    </lineage>
</organism>
<keyword evidence="3 7" id="KW-0964">Secreted</keyword>
<dbReference type="Gene3D" id="2.60.40.760">
    <property type="entry name" value="Expansin, cellulose-binding-like domain"/>
    <property type="match status" value="1"/>
</dbReference>
<name>A0AAV6XJG4_9LAMI</name>
<evidence type="ECO:0000256" key="6">
    <source>
        <dbReference type="ARBA" id="ARBA00023316"/>
    </source>
</evidence>
<evidence type="ECO:0000259" key="8">
    <source>
        <dbReference type="PROSITE" id="PS50842"/>
    </source>
</evidence>
<comment type="caution">
    <text evidence="10">The sequence shown here is derived from an EMBL/GenBank/DDBJ whole genome shotgun (WGS) entry which is preliminary data.</text>
</comment>
<dbReference type="PROSITE" id="PS50842">
    <property type="entry name" value="EXPANSIN_EG45"/>
    <property type="match status" value="1"/>
</dbReference>
<keyword evidence="2 7" id="KW-0134">Cell wall</keyword>
<comment type="subcellular location">
    <subcellularLocation>
        <location evidence="7">Secreted</location>
        <location evidence="7">Cell wall</location>
    </subcellularLocation>
    <subcellularLocation>
        <location evidence="7">Membrane</location>
        <topology evidence="7">Peripheral membrane protein</topology>
    </subcellularLocation>
</comment>
<dbReference type="PRINTS" id="PR01225">
    <property type="entry name" value="EXPANSNFAMLY"/>
</dbReference>
<protein>
    <recommendedName>
        <fullName evidence="7">Expansin</fullName>
    </recommendedName>
</protein>
<dbReference type="Pfam" id="PF03330">
    <property type="entry name" value="DPBB_1"/>
    <property type="match status" value="1"/>
</dbReference>
<dbReference type="GO" id="GO:0009664">
    <property type="term" value="P:plant-type cell wall organization"/>
    <property type="evidence" value="ECO:0007669"/>
    <property type="project" value="InterPro"/>
</dbReference>
<dbReference type="SUPFAM" id="SSF49590">
    <property type="entry name" value="PHL pollen allergen"/>
    <property type="match status" value="1"/>
</dbReference>
<dbReference type="PANTHER" id="PTHR31867">
    <property type="entry name" value="EXPANSIN-A15"/>
    <property type="match status" value="1"/>
</dbReference>
<dbReference type="PROSITE" id="PS50843">
    <property type="entry name" value="EXPANSIN_CBD"/>
    <property type="match status" value="1"/>
</dbReference>
<dbReference type="Proteomes" id="UP000826271">
    <property type="component" value="Unassembled WGS sequence"/>
</dbReference>
<evidence type="ECO:0000313" key="10">
    <source>
        <dbReference type="EMBL" id="KAG8379270.1"/>
    </source>
</evidence>
<sequence>MSYICEKWKIGLRIDPNEEGIRSRHEIGMKISKLFCDDDVKGNALKLKELAAKSVEQGGSSCEDGLIHGHGWKQAHATFYGDMNGHQTMQGACGYGNLYEQGYGLKTTALSTALFNNGAACGACFELLCINAPQWCIRGKIRVTATNFCPPDYSKIHDVWCNPPQKHFDLSMPMFLKIAKYKAGIVPVIYRRVMCAKKGGIKFEIKGNPYWMLVLVYNVGGVGDVVSVRIKGSNSNWIQMTRNWGQNWQTSEKIQGQCLSFQVKTSDGGMVRSNNVAPKNWQFGQTFEGKNFH</sequence>
<dbReference type="Gene3D" id="3.40.50.2000">
    <property type="entry name" value="Glycogen Phosphorylase B"/>
    <property type="match status" value="1"/>
</dbReference>
<proteinExistence type="inferred from homology"/>
<keyword evidence="11" id="KW-1185">Reference proteome</keyword>
<evidence type="ECO:0000256" key="2">
    <source>
        <dbReference type="ARBA" id="ARBA00022512"/>
    </source>
</evidence>
<reference evidence="10" key="1">
    <citation type="submission" date="2019-10" db="EMBL/GenBank/DDBJ databases">
        <authorList>
            <person name="Zhang R."/>
            <person name="Pan Y."/>
            <person name="Wang J."/>
            <person name="Ma R."/>
            <person name="Yu S."/>
        </authorList>
    </citation>
    <scope>NUCLEOTIDE SEQUENCE</scope>
    <source>
        <strain evidence="10">LA-IB0</strain>
        <tissue evidence="10">Leaf</tissue>
    </source>
</reference>
<dbReference type="PRINTS" id="PR01226">
    <property type="entry name" value="EXPANSIN"/>
</dbReference>
<keyword evidence="5" id="KW-0472">Membrane</keyword>
<dbReference type="EMBL" id="WHWC01000007">
    <property type="protein sequence ID" value="KAG8379270.1"/>
    <property type="molecule type" value="Genomic_DNA"/>
</dbReference>
<dbReference type="Pfam" id="PF01357">
    <property type="entry name" value="Expansin_C"/>
    <property type="match status" value="1"/>
</dbReference>
<comment type="function">
    <text evidence="7">Causes loosening and extension of plant cell walls by disrupting non-covalent bonding between cellulose microfibrils and matrix glucans. No enzymatic activity has been found.</text>
</comment>
<dbReference type="GO" id="GO:0005576">
    <property type="term" value="C:extracellular region"/>
    <property type="evidence" value="ECO:0007669"/>
    <property type="project" value="InterPro"/>
</dbReference>
<dbReference type="CDD" id="cd22274">
    <property type="entry name" value="DPBB_EXPA_N"/>
    <property type="match status" value="1"/>
</dbReference>
<dbReference type="GO" id="GO:0016020">
    <property type="term" value="C:membrane"/>
    <property type="evidence" value="ECO:0007669"/>
    <property type="project" value="UniProtKB-SubCell"/>
</dbReference>
<dbReference type="Gene3D" id="2.40.40.10">
    <property type="entry name" value="RlpA-like domain"/>
    <property type="match status" value="1"/>
</dbReference>
<dbReference type="InterPro" id="IPR036908">
    <property type="entry name" value="RlpA-like_sf"/>
</dbReference>
<evidence type="ECO:0000256" key="1">
    <source>
        <dbReference type="ARBA" id="ARBA00005392"/>
    </source>
</evidence>